<sequence length="806" mass="90774">MVAIDDAALEARGAWPWPRDVLARAIDLLSSARPSVIGMTLPLDTVQTYQGLDELQKINEMVSRLPPARLSLPIKRKLQQLERSMDTDRTLAHSLSRAGRVVLAIPYLQDKRAAPFEQKDLPQYLKKYTLRDVAMPQRSALMKWLRPELAPVAGKVYPPIEPLARYAGGAGVINFGGYGQNAARSLPLVYRYGDSYLPSFVLMMTARNMLLSARSIRVDLGRSLELANKRLSTDDKLRIYPRFYKGQDGKPAFQTYSILDLLNNKIKRSSLNHKTVLVGLTATQYVNPLMTPIGEYMPPVMVAAHAVSSMLNDELFKVPASSGWLQFAAFVIVGLYLMFVLPRFRLGTGIIMSLLFVVLLLNVFFYSMISKSTWLPLMAPLFALLLGHLVLGIKHAIEGRLKYIHDELSDANQALGQFLHQQGQLDAAFEKYRSCSLDKSLLSKLYNLGLDYERKRQFNKAVTVFRYIDTDEPNYNDVHERLIRNQQVSNQILGNGGSMAANNVEATMMINSQGVEKPMLGRYKVDRELGRGAMGMVYLGHDPKIGRTVAIKTMSLGQEFEADRLDDVKKRFFREAETAGRMNHPNIVTIYDVGEDQDLSYIAMDYLKGANLLEYSKPDKLLPPAEVFAIMVEVAGALEYAHERRVVHRDIKPANLIYHREEKHITVTDFGVACLTDVSRTRTGTILGSPSYMSPEQLAGKKVDGRSDLFSLGVTFYQMLTGELPFVADSLASLMYKITNEKHPDIRMFKPDLPSCVSQIINKALHKDIERRFQTGSQFAKALIRCRDRMNVKNKKKATMEPSSDK</sequence>
<reference evidence="7" key="1">
    <citation type="submission" date="2018-06" db="EMBL/GenBank/DDBJ databases">
        <authorList>
            <person name="Zhirakovskaya E."/>
        </authorList>
    </citation>
    <scope>NUCLEOTIDE SEQUENCE</scope>
</reference>
<evidence type="ECO:0000256" key="4">
    <source>
        <dbReference type="ARBA" id="ARBA00022840"/>
    </source>
</evidence>
<evidence type="ECO:0000256" key="2">
    <source>
        <dbReference type="ARBA" id="ARBA00022741"/>
    </source>
</evidence>
<keyword evidence="5" id="KW-0472">Membrane</keyword>
<accession>A0A3B1CAG1</accession>
<dbReference type="InterPro" id="IPR008271">
    <property type="entry name" value="Ser/Thr_kinase_AS"/>
</dbReference>
<keyword evidence="2" id="KW-0547">Nucleotide-binding</keyword>
<dbReference type="InterPro" id="IPR017441">
    <property type="entry name" value="Protein_kinase_ATP_BS"/>
</dbReference>
<keyword evidence="1" id="KW-0808">Transferase</keyword>
<evidence type="ECO:0000256" key="1">
    <source>
        <dbReference type="ARBA" id="ARBA00022679"/>
    </source>
</evidence>
<feature type="transmembrane region" description="Helical" evidence="5">
    <location>
        <begin position="323"/>
        <end position="341"/>
    </location>
</feature>
<dbReference type="GO" id="GO:0004674">
    <property type="term" value="F:protein serine/threonine kinase activity"/>
    <property type="evidence" value="ECO:0007669"/>
    <property type="project" value="TreeGrafter"/>
</dbReference>
<keyword evidence="5" id="KW-1133">Transmembrane helix</keyword>
<keyword evidence="4" id="KW-0067">ATP-binding</keyword>
<dbReference type="InterPro" id="IPR000719">
    <property type="entry name" value="Prot_kinase_dom"/>
</dbReference>
<dbReference type="PROSITE" id="PS50011">
    <property type="entry name" value="PROTEIN_KINASE_DOM"/>
    <property type="match status" value="1"/>
</dbReference>
<dbReference type="SUPFAM" id="SSF56112">
    <property type="entry name" value="Protein kinase-like (PK-like)"/>
    <property type="match status" value="1"/>
</dbReference>
<feature type="transmembrane region" description="Helical" evidence="5">
    <location>
        <begin position="374"/>
        <end position="393"/>
    </location>
</feature>
<dbReference type="Gene3D" id="3.30.200.20">
    <property type="entry name" value="Phosphorylase Kinase, domain 1"/>
    <property type="match status" value="1"/>
</dbReference>
<dbReference type="InterPro" id="IPR007890">
    <property type="entry name" value="CHASE2"/>
</dbReference>
<dbReference type="Gene3D" id="1.25.40.10">
    <property type="entry name" value="Tetratricopeptide repeat domain"/>
    <property type="match status" value="1"/>
</dbReference>
<feature type="domain" description="Protein kinase" evidence="6">
    <location>
        <begin position="523"/>
        <end position="784"/>
    </location>
</feature>
<name>A0A3B1CAG1_9ZZZZ</name>
<dbReference type="SMART" id="SM00220">
    <property type="entry name" value="S_TKc"/>
    <property type="match status" value="1"/>
</dbReference>
<keyword evidence="3 7" id="KW-0418">Kinase</keyword>
<proteinExistence type="predicted"/>
<dbReference type="PROSITE" id="PS00107">
    <property type="entry name" value="PROTEIN_KINASE_ATP"/>
    <property type="match status" value="1"/>
</dbReference>
<evidence type="ECO:0000313" key="7">
    <source>
        <dbReference type="EMBL" id="VAX13837.1"/>
    </source>
</evidence>
<protein>
    <submittedName>
        <fullName evidence="7">Protein kinase</fullName>
    </submittedName>
</protein>
<dbReference type="PANTHER" id="PTHR43289">
    <property type="entry name" value="MITOGEN-ACTIVATED PROTEIN KINASE KINASE KINASE 20-RELATED"/>
    <property type="match status" value="1"/>
</dbReference>
<dbReference type="SUPFAM" id="SSF48452">
    <property type="entry name" value="TPR-like"/>
    <property type="match status" value="1"/>
</dbReference>
<evidence type="ECO:0000256" key="5">
    <source>
        <dbReference type="SAM" id="Phobius"/>
    </source>
</evidence>
<evidence type="ECO:0000259" key="6">
    <source>
        <dbReference type="PROSITE" id="PS50011"/>
    </source>
</evidence>
<keyword evidence="5" id="KW-0812">Transmembrane</keyword>
<gene>
    <name evidence="7" type="ORF">MNBD_GAMMA24-595</name>
</gene>
<dbReference type="SMART" id="SM01080">
    <property type="entry name" value="CHASE2"/>
    <property type="match status" value="1"/>
</dbReference>
<feature type="transmembrane region" description="Helical" evidence="5">
    <location>
        <begin position="348"/>
        <end position="368"/>
    </location>
</feature>
<evidence type="ECO:0000256" key="3">
    <source>
        <dbReference type="ARBA" id="ARBA00022777"/>
    </source>
</evidence>
<dbReference type="Gene3D" id="1.10.510.10">
    <property type="entry name" value="Transferase(Phosphotransferase) domain 1"/>
    <property type="match status" value="1"/>
</dbReference>
<dbReference type="CDD" id="cd14014">
    <property type="entry name" value="STKc_PknB_like"/>
    <property type="match status" value="1"/>
</dbReference>
<organism evidence="7">
    <name type="scientific">hydrothermal vent metagenome</name>
    <dbReference type="NCBI Taxonomy" id="652676"/>
    <lineage>
        <taxon>unclassified sequences</taxon>
        <taxon>metagenomes</taxon>
        <taxon>ecological metagenomes</taxon>
    </lineage>
</organism>
<dbReference type="InterPro" id="IPR011990">
    <property type="entry name" value="TPR-like_helical_dom_sf"/>
</dbReference>
<dbReference type="InterPro" id="IPR011009">
    <property type="entry name" value="Kinase-like_dom_sf"/>
</dbReference>
<dbReference type="AlphaFoldDB" id="A0A3B1CAG1"/>
<dbReference type="EMBL" id="UOFZ01000137">
    <property type="protein sequence ID" value="VAX13837.1"/>
    <property type="molecule type" value="Genomic_DNA"/>
</dbReference>
<dbReference type="PANTHER" id="PTHR43289:SF6">
    <property type="entry name" value="SERINE_THREONINE-PROTEIN KINASE NEKL-3"/>
    <property type="match status" value="1"/>
</dbReference>
<dbReference type="PROSITE" id="PS00108">
    <property type="entry name" value="PROTEIN_KINASE_ST"/>
    <property type="match status" value="1"/>
</dbReference>
<dbReference type="GO" id="GO:0005524">
    <property type="term" value="F:ATP binding"/>
    <property type="evidence" value="ECO:0007669"/>
    <property type="project" value="UniProtKB-KW"/>
</dbReference>
<dbReference type="Pfam" id="PF05226">
    <property type="entry name" value="CHASE2"/>
    <property type="match status" value="1"/>
</dbReference>
<dbReference type="Pfam" id="PF00069">
    <property type="entry name" value="Pkinase"/>
    <property type="match status" value="1"/>
</dbReference>